<keyword evidence="2" id="KW-0342">GTP-binding</keyword>
<dbReference type="GO" id="GO:0006897">
    <property type="term" value="P:endocytosis"/>
    <property type="evidence" value="ECO:0007669"/>
    <property type="project" value="TreeGrafter"/>
</dbReference>
<proteinExistence type="predicted"/>
<dbReference type="Gene3D" id="3.40.50.300">
    <property type="entry name" value="P-loop containing nucleotide triphosphate hydrolases"/>
    <property type="match status" value="1"/>
</dbReference>
<evidence type="ECO:0000259" key="5">
    <source>
        <dbReference type="PROSITE" id="PS51718"/>
    </source>
</evidence>
<dbReference type="FunFam" id="3.40.50.300:FF:001425">
    <property type="entry name" value="Dynamin GTPase, putative"/>
    <property type="match status" value="1"/>
</dbReference>
<dbReference type="Proteomes" id="UP000258309">
    <property type="component" value="Unassembled WGS sequence"/>
</dbReference>
<gene>
    <name evidence="6" type="ORF">B7463_g8219</name>
</gene>
<dbReference type="SMART" id="SM00053">
    <property type="entry name" value="DYNc"/>
    <property type="match status" value="1"/>
</dbReference>
<dbReference type="GO" id="GO:0005739">
    <property type="term" value="C:mitochondrion"/>
    <property type="evidence" value="ECO:0007669"/>
    <property type="project" value="TreeGrafter"/>
</dbReference>
<dbReference type="STRING" id="5539.A0A3E2H4G1"/>
<dbReference type="GO" id="GO:0003924">
    <property type="term" value="F:GTPase activity"/>
    <property type="evidence" value="ECO:0007669"/>
    <property type="project" value="InterPro"/>
</dbReference>
<dbReference type="GO" id="GO:0048312">
    <property type="term" value="P:intracellular distribution of mitochondria"/>
    <property type="evidence" value="ECO:0007669"/>
    <property type="project" value="TreeGrafter"/>
</dbReference>
<reference evidence="6 7" key="1">
    <citation type="submission" date="2018-05" db="EMBL/GenBank/DDBJ databases">
        <title>Draft genome sequence of Scytalidium lignicola DSM 105466, a ubiquitous saprotrophic fungus.</title>
        <authorList>
            <person name="Buettner E."/>
            <person name="Gebauer A.M."/>
            <person name="Hofrichter M."/>
            <person name="Liers C."/>
            <person name="Kellner H."/>
        </authorList>
    </citation>
    <scope>NUCLEOTIDE SEQUENCE [LARGE SCALE GENOMIC DNA]</scope>
    <source>
        <strain evidence="6 7">DSM 105466</strain>
    </source>
</reference>
<dbReference type="EMBL" id="NCSJ02000175">
    <property type="protein sequence ID" value="RFU28102.1"/>
    <property type="molecule type" value="Genomic_DNA"/>
</dbReference>
<dbReference type="PANTHER" id="PTHR11566">
    <property type="entry name" value="DYNAMIN"/>
    <property type="match status" value="1"/>
</dbReference>
<feature type="domain" description="GED" evidence="4">
    <location>
        <begin position="625"/>
        <end position="711"/>
    </location>
</feature>
<dbReference type="GO" id="GO:0016559">
    <property type="term" value="P:peroxisome fission"/>
    <property type="evidence" value="ECO:0007669"/>
    <property type="project" value="TreeGrafter"/>
</dbReference>
<dbReference type="InterPro" id="IPR030381">
    <property type="entry name" value="G_DYNAMIN_dom"/>
</dbReference>
<dbReference type="Gene3D" id="1.20.120.1240">
    <property type="entry name" value="Dynamin, middle domain"/>
    <property type="match status" value="1"/>
</dbReference>
<dbReference type="InterPro" id="IPR001401">
    <property type="entry name" value="Dynamin_GTPase"/>
</dbReference>
<feature type="non-terminal residue" evidence="6">
    <location>
        <position position="1"/>
    </location>
</feature>
<dbReference type="GO" id="GO:0000266">
    <property type="term" value="P:mitochondrial fission"/>
    <property type="evidence" value="ECO:0007669"/>
    <property type="project" value="TreeGrafter"/>
</dbReference>
<dbReference type="InterPro" id="IPR045063">
    <property type="entry name" value="Dynamin_N"/>
</dbReference>
<sequence length="711" mass="80731">MTNLQYIGQTAVHALQSSKTTLRLEQIASLRARGIGDHVDLPQLVVCGDQSAGKSSVLEGVTGLPFPRQDGLCTKFPTEIILQHTNTEQKIIASILPHASRPSLSKDKLREYRRQFESFDELPLVIEEAGFLMGIRGFKDIIQGPAFAEDVLRIEVSGPSGLHLTVVDLPGLISVANEEQTEEDVRTVHNLVDSYAENPRTIILAVVQAGNDIANQPVIQKSKRFDKEGQRTVGIITKPDLINIGTEKRIALLAKNQDTTKLKLGFFLVKNPTPTELTAGITSEQRQKNEAAYFSSSPWREENLNRDRVGILSLRMYLQSLLDQHIERELPKVREEIRSLIAKTEQEIAALGEERPTIGHIRLFLSRVATRFDNLVTSALNGTYHEADSVFFGRHDEEHSTRLRSVVHQRNTEFADYMRDNGQKRKIVTNRESDDSPEEEEEADEDQILVTESEMKTWVKEVYDSTRGKELPGNYNHVLLSELFHIQSSRWREIAEDHVTTLFEEIKSFVRAALAHVAKDEQVYLELVEITTVSLQSYKEIADKELENIWQDEQRQPITYNHYYTDNVQNARHDSLRKLLKKAMAETAAQDRNGKFHVSNNAMDAEKLLASLQRCIIIDMDGQACAEALAGLSAYYKVALKTFVDNVCRQVIERHLLSMLPTIFCPETVASFEDDTLRRIAAESEGSSERRQQLREFHEALGHSLRDLRRQ</sequence>
<dbReference type="InterPro" id="IPR022812">
    <property type="entry name" value="Dynamin"/>
</dbReference>
<protein>
    <recommendedName>
        <fullName evidence="8">Dynamin GTPase</fullName>
    </recommendedName>
</protein>
<dbReference type="InterPro" id="IPR027417">
    <property type="entry name" value="P-loop_NTPase"/>
</dbReference>
<dbReference type="Pfam" id="PF01031">
    <property type="entry name" value="Dynamin_M"/>
    <property type="match status" value="1"/>
</dbReference>
<organism evidence="6 7">
    <name type="scientific">Scytalidium lignicola</name>
    <name type="common">Hyphomycete</name>
    <dbReference type="NCBI Taxonomy" id="5539"/>
    <lineage>
        <taxon>Eukaryota</taxon>
        <taxon>Fungi</taxon>
        <taxon>Dikarya</taxon>
        <taxon>Ascomycota</taxon>
        <taxon>Pezizomycotina</taxon>
        <taxon>Leotiomycetes</taxon>
        <taxon>Leotiomycetes incertae sedis</taxon>
        <taxon>Scytalidium</taxon>
    </lineage>
</organism>
<accession>A0A3E2H4G1</accession>
<keyword evidence="1" id="KW-0547">Nucleotide-binding</keyword>
<evidence type="ECO:0000313" key="6">
    <source>
        <dbReference type="EMBL" id="RFU28102.1"/>
    </source>
</evidence>
<dbReference type="PRINTS" id="PR00195">
    <property type="entry name" value="DYNAMIN"/>
</dbReference>
<comment type="caution">
    <text evidence="6">The sequence shown here is derived from an EMBL/GenBank/DDBJ whole genome shotgun (WGS) entry which is preliminary data.</text>
</comment>
<dbReference type="OMA" id="LPGNYNS"/>
<dbReference type="GO" id="GO:0008017">
    <property type="term" value="F:microtubule binding"/>
    <property type="evidence" value="ECO:0007669"/>
    <property type="project" value="TreeGrafter"/>
</dbReference>
<feature type="compositionally biased region" description="Basic and acidic residues" evidence="3">
    <location>
        <begin position="425"/>
        <end position="434"/>
    </location>
</feature>
<dbReference type="PANTHER" id="PTHR11566:SF21">
    <property type="entry name" value="DYNAMIN RELATED PROTEIN 1, ISOFORM A"/>
    <property type="match status" value="1"/>
</dbReference>
<feature type="non-terminal residue" evidence="6">
    <location>
        <position position="711"/>
    </location>
</feature>
<dbReference type="GO" id="GO:0005525">
    <property type="term" value="F:GTP binding"/>
    <property type="evidence" value="ECO:0007669"/>
    <property type="project" value="InterPro"/>
</dbReference>
<evidence type="ECO:0000259" key="4">
    <source>
        <dbReference type="PROSITE" id="PS51388"/>
    </source>
</evidence>
<evidence type="ECO:0000256" key="1">
    <source>
        <dbReference type="ARBA" id="ARBA00022741"/>
    </source>
</evidence>
<dbReference type="Pfam" id="PF00350">
    <property type="entry name" value="Dynamin_N"/>
    <property type="match status" value="1"/>
</dbReference>
<dbReference type="GO" id="GO:0005874">
    <property type="term" value="C:microtubule"/>
    <property type="evidence" value="ECO:0007669"/>
    <property type="project" value="TreeGrafter"/>
</dbReference>
<evidence type="ECO:0008006" key="8">
    <source>
        <dbReference type="Google" id="ProtNLM"/>
    </source>
</evidence>
<evidence type="ECO:0000256" key="2">
    <source>
        <dbReference type="ARBA" id="ARBA00023134"/>
    </source>
</evidence>
<keyword evidence="7" id="KW-1185">Reference proteome</keyword>
<dbReference type="CDD" id="cd08771">
    <property type="entry name" value="DLP_1"/>
    <property type="match status" value="1"/>
</dbReference>
<dbReference type="SUPFAM" id="SSF52540">
    <property type="entry name" value="P-loop containing nucleoside triphosphate hydrolases"/>
    <property type="match status" value="1"/>
</dbReference>
<dbReference type="PROSITE" id="PS51718">
    <property type="entry name" value="G_DYNAMIN_2"/>
    <property type="match status" value="1"/>
</dbReference>
<evidence type="ECO:0000313" key="7">
    <source>
        <dbReference type="Proteomes" id="UP000258309"/>
    </source>
</evidence>
<dbReference type="GO" id="GO:0016020">
    <property type="term" value="C:membrane"/>
    <property type="evidence" value="ECO:0007669"/>
    <property type="project" value="TreeGrafter"/>
</dbReference>
<dbReference type="PROSITE" id="PS51388">
    <property type="entry name" value="GED"/>
    <property type="match status" value="1"/>
</dbReference>
<dbReference type="OrthoDB" id="415706at2759"/>
<dbReference type="InterPro" id="IPR000375">
    <property type="entry name" value="Dynamin_stalk"/>
</dbReference>
<feature type="region of interest" description="Disordered" evidence="3">
    <location>
        <begin position="425"/>
        <end position="446"/>
    </location>
</feature>
<dbReference type="AlphaFoldDB" id="A0A3E2H4G1"/>
<dbReference type="InterPro" id="IPR020850">
    <property type="entry name" value="GED_dom"/>
</dbReference>
<name>A0A3E2H4G1_SCYLI</name>
<feature type="compositionally biased region" description="Acidic residues" evidence="3">
    <location>
        <begin position="435"/>
        <end position="446"/>
    </location>
</feature>
<evidence type="ECO:0000256" key="3">
    <source>
        <dbReference type="SAM" id="MobiDB-lite"/>
    </source>
</evidence>
<feature type="domain" description="Dynamin-type G" evidence="5">
    <location>
        <begin position="38"/>
        <end position="331"/>
    </location>
</feature>